<accession>A0A4U3L4V4</accession>
<dbReference type="Gene3D" id="3.20.20.80">
    <property type="entry name" value="Glycosidases"/>
    <property type="match status" value="1"/>
</dbReference>
<evidence type="ECO:0000313" key="1">
    <source>
        <dbReference type="EMBL" id="TKK70155.1"/>
    </source>
</evidence>
<gene>
    <name evidence="1" type="ORF">FC093_05215</name>
</gene>
<dbReference type="EMBL" id="SZQL01000003">
    <property type="protein sequence ID" value="TKK70155.1"/>
    <property type="molecule type" value="Genomic_DNA"/>
</dbReference>
<protein>
    <recommendedName>
        <fullName evidence="3">Asl1-like glycosyl hydrolase catalytic domain-containing protein</fullName>
    </recommendedName>
</protein>
<comment type="caution">
    <text evidence="1">The sequence shown here is derived from an EMBL/GenBank/DDBJ whole genome shotgun (WGS) entry which is preliminary data.</text>
</comment>
<dbReference type="SUPFAM" id="SSF51445">
    <property type="entry name" value="(Trans)glycosidases"/>
    <property type="match status" value="1"/>
</dbReference>
<organism evidence="1 2">
    <name type="scientific">Ilyomonas limi</name>
    <dbReference type="NCBI Taxonomy" id="2575867"/>
    <lineage>
        <taxon>Bacteria</taxon>
        <taxon>Pseudomonadati</taxon>
        <taxon>Bacteroidota</taxon>
        <taxon>Chitinophagia</taxon>
        <taxon>Chitinophagales</taxon>
        <taxon>Chitinophagaceae</taxon>
        <taxon>Ilyomonas</taxon>
    </lineage>
</organism>
<proteinExistence type="predicted"/>
<keyword evidence="2" id="KW-1185">Reference proteome</keyword>
<name>A0A4U3L4V4_9BACT</name>
<evidence type="ECO:0008006" key="3">
    <source>
        <dbReference type="Google" id="ProtNLM"/>
    </source>
</evidence>
<reference evidence="1 2" key="1">
    <citation type="submission" date="2019-05" db="EMBL/GenBank/DDBJ databases">
        <title>Panacibacter sp. strain 17mud1-8 Genome sequencing and assembly.</title>
        <authorList>
            <person name="Chhetri G."/>
        </authorList>
    </citation>
    <scope>NUCLEOTIDE SEQUENCE [LARGE SCALE GENOMIC DNA]</scope>
    <source>
        <strain evidence="1 2">17mud1-8</strain>
    </source>
</reference>
<dbReference type="AlphaFoldDB" id="A0A4U3L4V4"/>
<dbReference type="OrthoDB" id="9801163at2"/>
<dbReference type="Proteomes" id="UP000305848">
    <property type="component" value="Unassembled WGS sequence"/>
</dbReference>
<dbReference type="InterPro" id="IPR017853">
    <property type="entry name" value="GH"/>
</dbReference>
<sequence length="394" mass="43483">MQTIYLTIRCSFMYIAEAAKSVFKFKKAQPSVVARYCKSFTITGNVYLPVMACMTLFFFSCQKESLTDDAMLNSTALSATSASVKQLEPPIAGTPKSYLNYGAFICPPTTGPGWLAFQQNVAGQLGITCLRGGTLVPGNGNPPTLLTSGYDVLFNFNCNNDAEDENAPTPFVSNLTQYKVDLSSIIATFLVKPVVAVIENEEPNRFYYSGSAWDYIKQLNAAINVMHANGIKVANGGLTGGGLEYLVYQDLVDQGEEDAAEEFRKITHVTPNSPITLDRAVFTDSLLLAYNQMDVDYVNFHWKCSSPDDVEALKNVVNYLKKRCNKPIISNELGQVDKDPNTLLSMIQVCTDADMPYMVWYSPDDNRGKKETPLQYNDATLTPTGVAYQDFLAQ</sequence>
<dbReference type="RefSeq" id="WP_137260700.1">
    <property type="nucleotide sequence ID" value="NZ_SZQL01000003.1"/>
</dbReference>
<evidence type="ECO:0000313" key="2">
    <source>
        <dbReference type="Proteomes" id="UP000305848"/>
    </source>
</evidence>